<dbReference type="InterPro" id="IPR002130">
    <property type="entry name" value="Cyclophilin-type_PPIase_dom"/>
</dbReference>
<dbReference type="PROSITE" id="PS50072">
    <property type="entry name" value="CSA_PPIASE_2"/>
    <property type="match status" value="1"/>
</dbReference>
<feature type="chain" id="PRO_5015705080" description="peptidylprolyl isomerase" evidence="4">
    <location>
        <begin position="21"/>
        <end position="241"/>
    </location>
</feature>
<keyword evidence="3 6" id="KW-0413">Isomerase</keyword>
<protein>
    <recommendedName>
        <fullName evidence="1">peptidylprolyl isomerase</fullName>
        <ecNumber evidence="1">5.2.1.8</ecNumber>
    </recommendedName>
</protein>
<evidence type="ECO:0000256" key="3">
    <source>
        <dbReference type="ARBA" id="ARBA00023235"/>
    </source>
</evidence>
<dbReference type="CDD" id="cd00317">
    <property type="entry name" value="cyclophilin"/>
    <property type="match status" value="1"/>
</dbReference>
<dbReference type="Proteomes" id="UP000240357">
    <property type="component" value="Unassembled WGS sequence"/>
</dbReference>
<dbReference type="EC" id="5.2.1.8" evidence="1"/>
<accession>A0A2T2YE00</accession>
<evidence type="ECO:0000259" key="5">
    <source>
        <dbReference type="PROSITE" id="PS50072"/>
    </source>
</evidence>
<evidence type="ECO:0000313" key="6">
    <source>
        <dbReference type="EMBL" id="PSR53732.1"/>
    </source>
</evidence>
<evidence type="ECO:0000256" key="4">
    <source>
        <dbReference type="SAM" id="SignalP"/>
    </source>
</evidence>
<dbReference type="RefSeq" id="WP_106928652.1">
    <property type="nucleotide sequence ID" value="NZ_PYFT01000001.1"/>
</dbReference>
<gene>
    <name evidence="6" type="ORF">AHMF7605_09440</name>
</gene>
<dbReference type="Pfam" id="PF00160">
    <property type="entry name" value="Pro_isomerase"/>
    <property type="match status" value="1"/>
</dbReference>
<feature type="domain" description="PPIase cyclophilin-type" evidence="5">
    <location>
        <begin position="61"/>
        <end position="236"/>
    </location>
</feature>
<dbReference type="InterPro" id="IPR029000">
    <property type="entry name" value="Cyclophilin-like_dom_sf"/>
</dbReference>
<evidence type="ECO:0000256" key="1">
    <source>
        <dbReference type="ARBA" id="ARBA00013194"/>
    </source>
</evidence>
<dbReference type="AlphaFoldDB" id="A0A2T2YE00"/>
<dbReference type="SUPFAM" id="SSF50891">
    <property type="entry name" value="Cyclophilin-like"/>
    <property type="match status" value="1"/>
</dbReference>
<dbReference type="PANTHER" id="PTHR45625:SF4">
    <property type="entry name" value="PEPTIDYLPROLYL ISOMERASE DOMAIN AND WD REPEAT-CONTAINING PROTEIN 1"/>
    <property type="match status" value="1"/>
</dbReference>
<proteinExistence type="predicted"/>
<dbReference type="OrthoDB" id="9807797at2"/>
<name>A0A2T2YE00_9BACT</name>
<dbReference type="PROSITE" id="PS51257">
    <property type="entry name" value="PROKAR_LIPOPROTEIN"/>
    <property type="match status" value="1"/>
</dbReference>
<keyword evidence="7" id="KW-1185">Reference proteome</keyword>
<feature type="signal peptide" evidence="4">
    <location>
        <begin position="1"/>
        <end position="20"/>
    </location>
</feature>
<evidence type="ECO:0000313" key="7">
    <source>
        <dbReference type="Proteomes" id="UP000240357"/>
    </source>
</evidence>
<keyword evidence="2" id="KW-0697">Rotamase</keyword>
<dbReference type="GO" id="GO:0003755">
    <property type="term" value="F:peptidyl-prolyl cis-trans isomerase activity"/>
    <property type="evidence" value="ECO:0007669"/>
    <property type="project" value="UniProtKB-KW"/>
</dbReference>
<comment type="caution">
    <text evidence="6">The sequence shown here is derived from an EMBL/GenBank/DDBJ whole genome shotgun (WGS) entry which is preliminary data.</text>
</comment>
<dbReference type="PANTHER" id="PTHR45625">
    <property type="entry name" value="PEPTIDYL-PROLYL CIS-TRANS ISOMERASE-RELATED"/>
    <property type="match status" value="1"/>
</dbReference>
<reference evidence="6 7" key="1">
    <citation type="submission" date="2018-03" db="EMBL/GenBank/DDBJ databases">
        <title>Adhaeribacter sp. HMF7605 Genome sequencing and assembly.</title>
        <authorList>
            <person name="Kang H."/>
            <person name="Kang J."/>
            <person name="Cha I."/>
            <person name="Kim H."/>
            <person name="Joh K."/>
        </authorList>
    </citation>
    <scope>NUCLEOTIDE SEQUENCE [LARGE SCALE GENOMIC DNA]</scope>
    <source>
        <strain evidence="6 7">HMF7605</strain>
    </source>
</reference>
<keyword evidence="4" id="KW-0732">Signal</keyword>
<sequence length="241" mass="27344">MKALRFFTCWLGLLSYVFLAGCSGKSKNPDLGTYETLTDANATEILTKFGKENPETLVTISTSMGKIKVRLYEDTPLHRANFVRLAKMGFYDNTIFYRVLRDFMIQGGDTRERKIKKDKYGVPSEVKSNHFHKRGALAMARYDDEFNPKRLSSSHNFYLVQGVVHNQESLDDIALTNKITFSPEQIKTYTTLGGVPSLDTKYTVFGEVVEGLEVIDKIAKVPVDPNDFPVQDIFMTVEVEE</sequence>
<organism evidence="6 7">
    <name type="scientific">Adhaeribacter arboris</name>
    <dbReference type="NCBI Taxonomy" id="2072846"/>
    <lineage>
        <taxon>Bacteria</taxon>
        <taxon>Pseudomonadati</taxon>
        <taxon>Bacteroidota</taxon>
        <taxon>Cytophagia</taxon>
        <taxon>Cytophagales</taxon>
        <taxon>Hymenobacteraceae</taxon>
        <taxon>Adhaeribacter</taxon>
    </lineage>
</organism>
<dbReference type="EMBL" id="PYFT01000001">
    <property type="protein sequence ID" value="PSR53732.1"/>
    <property type="molecule type" value="Genomic_DNA"/>
</dbReference>
<evidence type="ECO:0000256" key="2">
    <source>
        <dbReference type="ARBA" id="ARBA00023110"/>
    </source>
</evidence>
<dbReference type="InterPro" id="IPR044666">
    <property type="entry name" value="Cyclophilin_A-like"/>
</dbReference>
<dbReference type="Gene3D" id="2.40.100.10">
    <property type="entry name" value="Cyclophilin-like"/>
    <property type="match status" value="1"/>
</dbReference>